<dbReference type="EMBL" id="JBHSBN010000016">
    <property type="protein sequence ID" value="MFC4108481.1"/>
    <property type="molecule type" value="Genomic_DNA"/>
</dbReference>
<dbReference type="Proteomes" id="UP001595868">
    <property type="component" value="Unassembled WGS sequence"/>
</dbReference>
<evidence type="ECO:0000313" key="4">
    <source>
        <dbReference type="Proteomes" id="UP001595868"/>
    </source>
</evidence>
<protein>
    <submittedName>
        <fullName evidence="3">AMP-binding protein</fullName>
    </submittedName>
</protein>
<evidence type="ECO:0000259" key="1">
    <source>
        <dbReference type="Pfam" id="PF00501"/>
    </source>
</evidence>
<dbReference type="Gene3D" id="3.40.50.12780">
    <property type="entry name" value="N-terminal domain of ligase-like"/>
    <property type="match status" value="1"/>
</dbReference>
<dbReference type="InterPro" id="IPR045851">
    <property type="entry name" value="AMP-bd_C_sf"/>
</dbReference>
<feature type="domain" description="AMP-binding enzyme C-terminal" evidence="2">
    <location>
        <begin position="382"/>
        <end position="452"/>
    </location>
</feature>
<dbReference type="Pfam" id="PF13193">
    <property type="entry name" value="AMP-binding_C"/>
    <property type="match status" value="1"/>
</dbReference>
<dbReference type="InterPro" id="IPR042099">
    <property type="entry name" value="ANL_N_sf"/>
</dbReference>
<gene>
    <name evidence="3" type="ORF">ACFOX0_21420</name>
</gene>
<proteinExistence type="predicted"/>
<reference evidence="4" key="1">
    <citation type="journal article" date="2019" name="Int. J. Syst. Evol. Microbiol.">
        <title>The Global Catalogue of Microorganisms (GCM) 10K type strain sequencing project: providing services to taxonomists for standard genome sequencing and annotation.</title>
        <authorList>
            <consortium name="The Broad Institute Genomics Platform"/>
            <consortium name="The Broad Institute Genome Sequencing Center for Infectious Disease"/>
            <person name="Wu L."/>
            <person name="Ma J."/>
        </authorList>
    </citation>
    <scope>NUCLEOTIDE SEQUENCE [LARGE SCALE GENOMIC DNA]</scope>
    <source>
        <strain evidence="4">2902at01</strain>
    </source>
</reference>
<feature type="domain" description="AMP-dependent synthetase/ligase" evidence="1">
    <location>
        <begin position="19"/>
        <end position="325"/>
    </location>
</feature>
<accession>A0ABV8KRE1</accession>
<dbReference type="PANTHER" id="PTHR45527">
    <property type="entry name" value="NONRIBOSOMAL PEPTIDE SYNTHETASE"/>
    <property type="match status" value="1"/>
</dbReference>
<dbReference type="SUPFAM" id="SSF56801">
    <property type="entry name" value="Acetyl-CoA synthetase-like"/>
    <property type="match status" value="1"/>
</dbReference>
<evidence type="ECO:0000259" key="2">
    <source>
        <dbReference type="Pfam" id="PF13193"/>
    </source>
</evidence>
<dbReference type="Pfam" id="PF00501">
    <property type="entry name" value="AMP-binding"/>
    <property type="match status" value="1"/>
</dbReference>
<dbReference type="InterPro" id="IPR025110">
    <property type="entry name" value="AMP-bd_C"/>
</dbReference>
<dbReference type="PANTHER" id="PTHR45527:SF1">
    <property type="entry name" value="FATTY ACID SYNTHASE"/>
    <property type="match status" value="1"/>
</dbReference>
<dbReference type="InterPro" id="IPR000873">
    <property type="entry name" value="AMP-dep_synth/lig_dom"/>
</dbReference>
<dbReference type="Gene3D" id="3.30.300.30">
    <property type="match status" value="1"/>
</dbReference>
<dbReference type="RefSeq" id="WP_377548810.1">
    <property type="nucleotide sequence ID" value="NZ_JBHSBN010000016.1"/>
</dbReference>
<evidence type="ECO:0000313" key="3">
    <source>
        <dbReference type="EMBL" id="MFC4108481.1"/>
    </source>
</evidence>
<sequence>MTDYPGHILDLVEPPPASGRTAILDRTGTLTYAELDTLSAATAAALAARGIGEGDPVVVHARLSRWAVVGMLGVLRAGARYVPVDALFPPNRQRHLAQASGATVAVAEPGLPQRLPGLAYVDLGDLPGERVARRGHLAYTCFTSGSTGRPKGVTVSAAALAYSTAARIAVYPDPVRAFLLCSSISFDSSVAGIYWTLACGGTLVIPSDRAADLVALGRAARRHRPSHLLLLPSLYSVALRGGLADDLAGLSTVIVAGEACPPALVGEHYRHLPATRLYNEYGPTEHTVWTTMHACTPADAEGRTVPIGRPIPGTTVRVVDDVLHVTGPGLAELDTIARHDIDGVPYHRTGDLVTRREDGVLHWLGREDDQLKLGGVRLERAEVEHALATAPGVAAAAVGVAGGQLVGYVTPSEPGQLDRGAVRRHILSSLPAAALPARLVAVDALPTHPNGKIDHATLDRRAAT</sequence>
<keyword evidence="4" id="KW-1185">Reference proteome</keyword>
<comment type="caution">
    <text evidence="3">The sequence shown here is derived from an EMBL/GenBank/DDBJ whole genome shotgun (WGS) entry which is preliminary data.</text>
</comment>
<organism evidence="3 4">
    <name type="scientific">Micromonospora zhanjiangensis</name>
    <dbReference type="NCBI Taxonomy" id="1522057"/>
    <lineage>
        <taxon>Bacteria</taxon>
        <taxon>Bacillati</taxon>
        <taxon>Actinomycetota</taxon>
        <taxon>Actinomycetes</taxon>
        <taxon>Micromonosporales</taxon>
        <taxon>Micromonosporaceae</taxon>
        <taxon>Micromonospora</taxon>
    </lineage>
</organism>
<name>A0ABV8KRE1_9ACTN</name>